<accession>A0A941IPD0</accession>
<dbReference type="Proteomes" id="UP000675781">
    <property type="component" value="Unassembled WGS sequence"/>
</dbReference>
<proteinExistence type="predicted"/>
<reference evidence="1" key="1">
    <citation type="submission" date="2021-04" db="EMBL/GenBank/DDBJ databases">
        <title>Genome based classification of Actinospica acidithermotolerans sp. nov., an actinobacterium isolated from an Indonesian hot spring.</title>
        <authorList>
            <person name="Kusuma A.B."/>
            <person name="Putra K.E."/>
            <person name="Nafisah S."/>
            <person name="Loh J."/>
            <person name="Nouioui I."/>
            <person name="Goodfellow M."/>
        </authorList>
    </citation>
    <scope>NUCLEOTIDE SEQUENCE</scope>
    <source>
        <strain evidence="1">CSCA 57</strain>
    </source>
</reference>
<name>A0A941IPD0_9ACTN</name>
<keyword evidence="2" id="KW-1185">Reference proteome</keyword>
<evidence type="ECO:0000313" key="2">
    <source>
        <dbReference type="Proteomes" id="UP000675781"/>
    </source>
</evidence>
<organism evidence="1 2">
    <name type="scientific">Actinospica durhamensis</name>
    <dbReference type="NCBI Taxonomy" id="1508375"/>
    <lineage>
        <taxon>Bacteria</taxon>
        <taxon>Bacillati</taxon>
        <taxon>Actinomycetota</taxon>
        <taxon>Actinomycetes</taxon>
        <taxon>Catenulisporales</taxon>
        <taxon>Actinospicaceae</taxon>
        <taxon>Actinospica</taxon>
    </lineage>
</organism>
<dbReference type="AlphaFoldDB" id="A0A941IPD0"/>
<dbReference type="EMBL" id="JAGSOG010000140">
    <property type="protein sequence ID" value="MBR7836400.1"/>
    <property type="molecule type" value="Genomic_DNA"/>
</dbReference>
<gene>
    <name evidence="1" type="ORF">KDL01_24190</name>
</gene>
<sequence length="115" mass="13554">MSDREYFGLVARRPGMYVGRESLERIEAFLTGYNEYARRFGHPALMDEWRAWLERRLGHESNLVWSGLVRQIALPEGWESWDLSADKEKHVIRVLFELLDQFLAEREPDSRNTGA</sequence>
<evidence type="ECO:0000313" key="1">
    <source>
        <dbReference type="EMBL" id="MBR7836400.1"/>
    </source>
</evidence>
<dbReference type="RefSeq" id="WP_212530878.1">
    <property type="nucleotide sequence ID" value="NZ_JAGSOG010000140.1"/>
</dbReference>
<protein>
    <submittedName>
        <fullName evidence="1">Uncharacterized protein</fullName>
    </submittedName>
</protein>
<comment type="caution">
    <text evidence="1">The sequence shown here is derived from an EMBL/GenBank/DDBJ whole genome shotgun (WGS) entry which is preliminary data.</text>
</comment>